<dbReference type="Gene3D" id="1.25.40.10">
    <property type="entry name" value="Tetratricopeptide repeat domain"/>
    <property type="match status" value="1"/>
</dbReference>
<keyword evidence="1" id="KW-1133">Transmembrane helix</keyword>
<gene>
    <name evidence="2" type="ORF">D3874_12670</name>
</gene>
<dbReference type="Proteomes" id="UP000284605">
    <property type="component" value="Unassembled WGS sequence"/>
</dbReference>
<dbReference type="InterPro" id="IPR011990">
    <property type="entry name" value="TPR-like_helical_dom_sf"/>
</dbReference>
<proteinExistence type="predicted"/>
<keyword evidence="3" id="KW-1185">Reference proteome</keyword>
<protein>
    <submittedName>
        <fullName evidence="2">Uncharacterized protein</fullName>
    </submittedName>
</protein>
<dbReference type="EMBL" id="QYUK01000011">
    <property type="protein sequence ID" value="RJF87773.1"/>
    <property type="molecule type" value="Genomic_DNA"/>
</dbReference>
<evidence type="ECO:0000256" key="1">
    <source>
        <dbReference type="SAM" id="Phobius"/>
    </source>
</evidence>
<sequence length="245" mass="27345">MPFILISLLLQVTVVIHIIRTGRDRIWIYVVVLLPMAGIMAYLVAELLPEMLGSRTARNLKRDAIKKVDPGRDLRARLDALEGADTVDNRRYVAEEYLRLRQFDDALKMYRSALSGIHGDDTALLMGAARAADGAGRAVEVLELLDHLRTTNPSFQSAEAHLLYAKALESLGREDEALTEYATLVTYAPGEEARCRYALLMQRQGSDIAAKALFGEIIARSNRADSRYRAAEKEWIDIAKRQGTA</sequence>
<reference evidence="2 3" key="1">
    <citation type="submission" date="2018-09" db="EMBL/GenBank/DDBJ databases">
        <authorList>
            <person name="Zhu H."/>
        </authorList>
    </citation>
    <scope>NUCLEOTIDE SEQUENCE [LARGE SCALE GENOMIC DNA]</scope>
    <source>
        <strain evidence="2 3">K1W22B-8</strain>
    </source>
</reference>
<organism evidence="2 3">
    <name type="scientific">Oleomonas cavernae</name>
    <dbReference type="NCBI Taxonomy" id="2320859"/>
    <lineage>
        <taxon>Bacteria</taxon>
        <taxon>Pseudomonadati</taxon>
        <taxon>Pseudomonadota</taxon>
        <taxon>Alphaproteobacteria</taxon>
        <taxon>Acetobacterales</taxon>
        <taxon>Acetobacteraceae</taxon>
        <taxon>Oleomonas</taxon>
    </lineage>
</organism>
<dbReference type="OrthoDB" id="7559170at2"/>
<dbReference type="SUPFAM" id="SSF48452">
    <property type="entry name" value="TPR-like"/>
    <property type="match status" value="1"/>
</dbReference>
<feature type="transmembrane region" description="Helical" evidence="1">
    <location>
        <begin position="26"/>
        <end position="45"/>
    </location>
</feature>
<dbReference type="InterPro" id="IPR014562">
    <property type="entry name" value="UCP030959_TPR_rpt-cont"/>
</dbReference>
<dbReference type="RefSeq" id="WP_119778410.1">
    <property type="nucleotide sequence ID" value="NZ_QYUK01000011.1"/>
</dbReference>
<dbReference type="AlphaFoldDB" id="A0A418WCL5"/>
<comment type="caution">
    <text evidence="2">The sequence shown here is derived from an EMBL/GenBank/DDBJ whole genome shotgun (WGS) entry which is preliminary data.</text>
</comment>
<name>A0A418WCL5_9PROT</name>
<dbReference type="PIRSF" id="PIRSF030959">
    <property type="entry name" value="UCP030959"/>
    <property type="match status" value="1"/>
</dbReference>
<keyword evidence="1" id="KW-0812">Transmembrane</keyword>
<accession>A0A418WCL5</accession>
<evidence type="ECO:0000313" key="3">
    <source>
        <dbReference type="Proteomes" id="UP000284605"/>
    </source>
</evidence>
<keyword evidence="1" id="KW-0472">Membrane</keyword>
<evidence type="ECO:0000313" key="2">
    <source>
        <dbReference type="EMBL" id="RJF87773.1"/>
    </source>
</evidence>